<sequence length="352" mass="40158">MFILKTILVHLGSGMGNMLMATPMIEMLSRGGYTIDLCLQGETPKVETLFRHWPHIRTVSPDQKPFLNQEYAIYIYGFEVNDEPIHFKNFNDAVILHPMWDWQKGFGLHSEIELYSNLAKFIVPNVDNITQTSCNASERIFDDIDDDTCVLIPGGGMQVIIRKWAKYGELAKKIKNVAIVGLPADLNHSNRIIFPKWCKNLFGKTLNYQGKAWHFARQFAERLDEEILFPEHVKNYIGRLSLEDTAALIKQAGYVIGNDCGITHMAVALGKPVFPILGPTSRRKVFPSFLSNVSIISKSFDCQPCQENTKLGVWREDKSQCFCPYSIRCMEEISINDVLNHVSKKLNRDIRL</sequence>
<evidence type="ECO:0000313" key="3">
    <source>
        <dbReference type="EMBL" id="OAI20512.1"/>
    </source>
</evidence>
<keyword evidence="1" id="KW-0328">Glycosyltransferase</keyword>
<dbReference type="RefSeq" id="WP_066977911.1">
    <property type="nucleotide sequence ID" value="NZ_LUUI01000044.1"/>
</dbReference>
<evidence type="ECO:0000256" key="1">
    <source>
        <dbReference type="ARBA" id="ARBA00022676"/>
    </source>
</evidence>
<accession>A0A177NRL3</accession>
<gene>
    <name evidence="3" type="ORF">A1359_03370</name>
</gene>
<dbReference type="Pfam" id="PF01075">
    <property type="entry name" value="Glyco_transf_9"/>
    <property type="match status" value="1"/>
</dbReference>
<dbReference type="STRING" id="980561.A1359_03370"/>
<dbReference type="GO" id="GO:0008713">
    <property type="term" value="F:ADP-heptose-lipopolysaccharide heptosyltransferase activity"/>
    <property type="evidence" value="ECO:0007669"/>
    <property type="project" value="TreeGrafter"/>
</dbReference>
<evidence type="ECO:0008006" key="5">
    <source>
        <dbReference type="Google" id="ProtNLM"/>
    </source>
</evidence>
<dbReference type="CDD" id="cd03789">
    <property type="entry name" value="GT9_LPS_heptosyltransferase"/>
    <property type="match status" value="1"/>
</dbReference>
<dbReference type="AlphaFoldDB" id="A0A177NRL3"/>
<evidence type="ECO:0000313" key="4">
    <source>
        <dbReference type="Proteomes" id="UP000078476"/>
    </source>
</evidence>
<evidence type="ECO:0000256" key="2">
    <source>
        <dbReference type="ARBA" id="ARBA00022679"/>
    </source>
</evidence>
<organism evidence="3 4">
    <name type="scientific">Methylomonas lenta</name>
    <dbReference type="NCBI Taxonomy" id="980561"/>
    <lineage>
        <taxon>Bacteria</taxon>
        <taxon>Pseudomonadati</taxon>
        <taxon>Pseudomonadota</taxon>
        <taxon>Gammaproteobacteria</taxon>
        <taxon>Methylococcales</taxon>
        <taxon>Methylococcaceae</taxon>
        <taxon>Methylomonas</taxon>
    </lineage>
</organism>
<comment type="caution">
    <text evidence="3">The sequence shown here is derived from an EMBL/GenBank/DDBJ whole genome shotgun (WGS) entry which is preliminary data.</text>
</comment>
<dbReference type="PANTHER" id="PTHR30160:SF1">
    <property type="entry name" value="LIPOPOLYSACCHARIDE 1,2-N-ACETYLGLUCOSAMINETRANSFERASE-RELATED"/>
    <property type="match status" value="1"/>
</dbReference>
<keyword evidence="2" id="KW-0808">Transferase</keyword>
<protein>
    <recommendedName>
        <fullName evidence="5">Glycosyl transferase</fullName>
    </recommendedName>
</protein>
<name>A0A177NRL3_9GAMM</name>
<dbReference type="EMBL" id="LUUI01000044">
    <property type="protein sequence ID" value="OAI20512.1"/>
    <property type="molecule type" value="Genomic_DNA"/>
</dbReference>
<dbReference type="SUPFAM" id="SSF53756">
    <property type="entry name" value="UDP-Glycosyltransferase/glycogen phosphorylase"/>
    <property type="match status" value="2"/>
</dbReference>
<dbReference type="InterPro" id="IPR051199">
    <property type="entry name" value="LPS_LOS_Heptosyltrfase"/>
</dbReference>
<dbReference type="GO" id="GO:0005829">
    <property type="term" value="C:cytosol"/>
    <property type="evidence" value="ECO:0007669"/>
    <property type="project" value="TreeGrafter"/>
</dbReference>
<dbReference type="Gene3D" id="3.40.50.2000">
    <property type="entry name" value="Glycogen Phosphorylase B"/>
    <property type="match status" value="1"/>
</dbReference>
<reference evidence="3 4" key="1">
    <citation type="submission" date="2016-03" db="EMBL/GenBank/DDBJ databases">
        <authorList>
            <person name="Ploux O."/>
        </authorList>
    </citation>
    <scope>NUCLEOTIDE SEQUENCE [LARGE SCALE GENOMIC DNA]</scope>
    <source>
        <strain evidence="3 4">R-45370</strain>
    </source>
</reference>
<dbReference type="Proteomes" id="UP000078476">
    <property type="component" value="Unassembled WGS sequence"/>
</dbReference>
<keyword evidence="4" id="KW-1185">Reference proteome</keyword>
<proteinExistence type="predicted"/>
<dbReference type="OrthoDB" id="9767552at2"/>
<dbReference type="InterPro" id="IPR002201">
    <property type="entry name" value="Glyco_trans_9"/>
</dbReference>
<dbReference type="PANTHER" id="PTHR30160">
    <property type="entry name" value="TETRAACYLDISACCHARIDE 4'-KINASE-RELATED"/>
    <property type="match status" value="1"/>
</dbReference>
<dbReference type="GO" id="GO:0009244">
    <property type="term" value="P:lipopolysaccharide core region biosynthetic process"/>
    <property type="evidence" value="ECO:0007669"/>
    <property type="project" value="TreeGrafter"/>
</dbReference>